<organism evidence="4">
    <name type="scientific">marine metagenome</name>
    <dbReference type="NCBI Taxonomy" id="408172"/>
    <lineage>
        <taxon>unclassified sequences</taxon>
        <taxon>metagenomes</taxon>
        <taxon>ecological metagenomes</taxon>
    </lineage>
</organism>
<reference evidence="4" key="1">
    <citation type="submission" date="2018-05" db="EMBL/GenBank/DDBJ databases">
        <authorList>
            <person name="Lanie J.A."/>
            <person name="Ng W.-L."/>
            <person name="Kazmierczak K.M."/>
            <person name="Andrzejewski T.M."/>
            <person name="Davidsen T.M."/>
            <person name="Wayne K.J."/>
            <person name="Tettelin H."/>
            <person name="Glass J.I."/>
            <person name="Rusch D."/>
            <person name="Podicherti R."/>
            <person name="Tsui H.-C.T."/>
            <person name="Winkler M.E."/>
        </authorList>
    </citation>
    <scope>NUCLEOTIDE SEQUENCE</scope>
</reference>
<accession>A0A382BVG5</accession>
<protein>
    <recommendedName>
        <fullName evidence="5">Flagellar basal body rod protein N-terminal domain-containing protein</fullName>
    </recommendedName>
</protein>
<name>A0A382BVG5_9ZZZZ</name>
<dbReference type="GO" id="GO:0071973">
    <property type="term" value="P:bacterial-type flagellum-dependent cell motility"/>
    <property type="evidence" value="ECO:0007669"/>
    <property type="project" value="InterPro"/>
</dbReference>
<dbReference type="NCBIfam" id="TIGR01396">
    <property type="entry name" value="FlgB"/>
    <property type="match status" value="1"/>
</dbReference>
<dbReference type="InterPro" id="IPR006300">
    <property type="entry name" value="FlgB"/>
</dbReference>
<gene>
    <name evidence="4" type="ORF">METZ01_LOCUS169927</name>
</gene>
<sequence>MLIDKLLFSDQTPLVLKKGLDFQSARNLMLSTNISNMETPDFKAHDINFEQQLQDVIKNSNQIQMRSTNTKHFGASDNALKALEPSPFELKDPSKSNGNNVNIDKEMGKLAENQIMYTAFIQLMMKRGSTVRSAVTELPQQ</sequence>
<keyword evidence="3" id="KW-0975">Bacterial flagellum</keyword>
<dbReference type="PROSITE" id="PS00588">
    <property type="entry name" value="FLAGELLA_BB_ROD"/>
    <property type="match status" value="1"/>
</dbReference>
<comment type="subcellular location">
    <subcellularLocation>
        <location evidence="1">Bacterial flagellum basal body</location>
    </subcellularLocation>
</comment>
<proteinExistence type="inferred from homology"/>
<evidence type="ECO:0000256" key="2">
    <source>
        <dbReference type="ARBA" id="ARBA00009677"/>
    </source>
</evidence>
<dbReference type="EMBL" id="UINC01031279">
    <property type="protein sequence ID" value="SVB17073.1"/>
    <property type="molecule type" value="Genomic_DNA"/>
</dbReference>
<comment type="similarity">
    <text evidence="2">Belongs to the flagella basal body rod proteins family.</text>
</comment>
<evidence type="ECO:0000256" key="1">
    <source>
        <dbReference type="ARBA" id="ARBA00004117"/>
    </source>
</evidence>
<evidence type="ECO:0000256" key="3">
    <source>
        <dbReference type="ARBA" id="ARBA00023143"/>
    </source>
</evidence>
<evidence type="ECO:0008006" key="5">
    <source>
        <dbReference type="Google" id="ProtNLM"/>
    </source>
</evidence>
<dbReference type="PIRSF" id="PIRSF002889">
    <property type="entry name" value="Rod_FlgB"/>
    <property type="match status" value="1"/>
</dbReference>
<dbReference type="GO" id="GO:0030694">
    <property type="term" value="C:bacterial-type flagellum basal body, rod"/>
    <property type="evidence" value="ECO:0007669"/>
    <property type="project" value="InterPro"/>
</dbReference>
<dbReference type="AlphaFoldDB" id="A0A382BVG5"/>
<evidence type="ECO:0000313" key="4">
    <source>
        <dbReference type="EMBL" id="SVB17073.1"/>
    </source>
</evidence>
<dbReference type="InterPro" id="IPR019776">
    <property type="entry name" value="Flagellar_basal_body_rod_CS"/>
</dbReference>